<keyword evidence="2" id="KW-0521">NADP</keyword>
<evidence type="ECO:0000256" key="3">
    <source>
        <dbReference type="ARBA" id="ARBA00023002"/>
    </source>
</evidence>
<feature type="domain" description="NADP-dependent oxidoreductase" evidence="7">
    <location>
        <begin position="16"/>
        <end position="257"/>
    </location>
</feature>
<name>A0A369AZF6_9ENTE</name>
<accession>A0A369AZF6</accession>
<comment type="caution">
    <text evidence="8">The sequence shown here is derived from an EMBL/GenBank/DDBJ whole genome shotgun (WGS) entry which is preliminary data.</text>
</comment>
<protein>
    <submittedName>
        <fullName evidence="8">Aldo/keto reductase</fullName>
    </submittedName>
</protein>
<dbReference type="GO" id="GO:0016616">
    <property type="term" value="F:oxidoreductase activity, acting on the CH-OH group of donors, NAD or NADP as acceptor"/>
    <property type="evidence" value="ECO:0007669"/>
    <property type="project" value="UniProtKB-ARBA"/>
</dbReference>
<sequence>MSKTITLNNGVKMPFIGLGTWQVKDPEEGINAVKWAIEAGYKAIDTAVVYQNEAAVGEGIKQSGINREDLFVTTKVYNDMQGYDETHASFNESLERLQLDYVDLYLIHWPITEKYHETWRAMEEIYESGRAKAIGISNFHPQHIEDLMTTAKIKPMINQIELHPGLNQKDLVAYCKERDIAITAYSPLGHGSLLENSVIKEIGETHNKSVAQVILRWDIQNGITAIPKSINKDRIAANLDVFDFELSDDEMAKIDELHTGERVNKNPDIFVIEK</sequence>
<dbReference type="InterPro" id="IPR023210">
    <property type="entry name" value="NADP_OxRdtase_dom"/>
</dbReference>
<feature type="active site" description="Proton donor" evidence="4">
    <location>
        <position position="50"/>
    </location>
</feature>
<gene>
    <name evidence="8" type="ORF">CBF32_04535</name>
</gene>
<evidence type="ECO:0000259" key="7">
    <source>
        <dbReference type="Pfam" id="PF00248"/>
    </source>
</evidence>
<dbReference type="PANTHER" id="PTHR43827:SF3">
    <property type="entry name" value="NADP-DEPENDENT OXIDOREDUCTASE DOMAIN-CONTAINING PROTEIN"/>
    <property type="match status" value="1"/>
</dbReference>
<keyword evidence="3" id="KW-0560">Oxidoreductase</keyword>
<evidence type="ECO:0000256" key="4">
    <source>
        <dbReference type="PIRSR" id="PIRSR000097-1"/>
    </source>
</evidence>
<evidence type="ECO:0000313" key="9">
    <source>
        <dbReference type="Proteomes" id="UP000288197"/>
    </source>
</evidence>
<comment type="similarity">
    <text evidence="1">Belongs to the aldo/keto reductase family.</text>
</comment>
<dbReference type="PANTHER" id="PTHR43827">
    <property type="entry name" value="2,5-DIKETO-D-GLUCONIC ACID REDUCTASE"/>
    <property type="match status" value="1"/>
</dbReference>
<dbReference type="GeneID" id="63145781"/>
<dbReference type="OrthoDB" id="9804790at2"/>
<dbReference type="RefSeq" id="WP_114289004.1">
    <property type="nucleotide sequence ID" value="NZ_JAYEWH010000004.1"/>
</dbReference>
<dbReference type="InterPro" id="IPR020471">
    <property type="entry name" value="AKR"/>
</dbReference>
<reference evidence="8 9" key="1">
    <citation type="submission" date="2017-05" db="EMBL/GenBank/DDBJ databases">
        <title>Vagococcus spp. assemblies.</title>
        <authorList>
            <person name="Gulvik C.A."/>
        </authorList>
    </citation>
    <scope>NUCLEOTIDE SEQUENCE [LARGE SCALE GENOMIC DNA]</scope>
    <source>
        <strain evidence="8 9">NCFB 2497</strain>
    </source>
</reference>
<dbReference type="InterPro" id="IPR036812">
    <property type="entry name" value="NAD(P)_OxRdtase_dom_sf"/>
</dbReference>
<dbReference type="InterPro" id="IPR018170">
    <property type="entry name" value="Aldo/ket_reductase_CS"/>
</dbReference>
<evidence type="ECO:0000256" key="5">
    <source>
        <dbReference type="PIRSR" id="PIRSR000097-2"/>
    </source>
</evidence>
<evidence type="ECO:0000313" key="8">
    <source>
        <dbReference type="EMBL" id="RSU03943.1"/>
    </source>
</evidence>
<feature type="site" description="Lowers pKa of active site Tyr" evidence="6">
    <location>
        <position position="75"/>
    </location>
</feature>
<dbReference type="EMBL" id="NGJX01000003">
    <property type="protein sequence ID" value="RSU03943.1"/>
    <property type="molecule type" value="Genomic_DNA"/>
</dbReference>
<dbReference type="PIRSF" id="PIRSF000097">
    <property type="entry name" value="AKR"/>
    <property type="match status" value="1"/>
</dbReference>
<dbReference type="Gene3D" id="3.20.20.100">
    <property type="entry name" value="NADP-dependent oxidoreductase domain"/>
    <property type="match status" value="1"/>
</dbReference>
<feature type="binding site" evidence="5">
    <location>
        <position position="108"/>
    </location>
    <ligand>
        <name>substrate</name>
    </ligand>
</feature>
<dbReference type="Pfam" id="PF00248">
    <property type="entry name" value="Aldo_ket_red"/>
    <property type="match status" value="1"/>
</dbReference>
<dbReference type="AlphaFoldDB" id="A0A369AZF6"/>
<dbReference type="PROSITE" id="PS00062">
    <property type="entry name" value="ALDOKETO_REDUCTASE_2"/>
    <property type="match status" value="1"/>
</dbReference>
<dbReference type="FunFam" id="3.20.20.100:FF:000015">
    <property type="entry name" value="Oxidoreductase, aldo/keto reductase family"/>
    <property type="match status" value="1"/>
</dbReference>
<evidence type="ECO:0000256" key="6">
    <source>
        <dbReference type="PIRSR" id="PIRSR000097-3"/>
    </source>
</evidence>
<organism evidence="8 9">
    <name type="scientific">Vagococcus fluvialis</name>
    <dbReference type="NCBI Taxonomy" id="2738"/>
    <lineage>
        <taxon>Bacteria</taxon>
        <taxon>Bacillati</taxon>
        <taxon>Bacillota</taxon>
        <taxon>Bacilli</taxon>
        <taxon>Lactobacillales</taxon>
        <taxon>Enterococcaceae</taxon>
        <taxon>Vagococcus</taxon>
    </lineage>
</organism>
<keyword evidence="9" id="KW-1185">Reference proteome</keyword>
<evidence type="ECO:0000256" key="1">
    <source>
        <dbReference type="ARBA" id="ARBA00007905"/>
    </source>
</evidence>
<dbReference type="PRINTS" id="PR00069">
    <property type="entry name" value="ALDKETRDTASE"/>
</dbReference>
<evidence type="ECO:0000256" key="2">
    <source>
        <dbReference type="ARBA" id="ARBA00022857"/>
    </source>
</evidence>
<dbReference type="SUPFAM" id="SSF51430">
    <property type="entry name" value="NAD(P)-linked oxidoreductase"/>
    <property type="match status" value="1"/>
</dbReference>
<proteinExistence type="inferred from homology"/>
<dbReference type="PROSITE" id="PS00063">
    <property type="entry name" value="ALDOKETO_REDUCTASE_3"/>
    <property type="match status" value="1"/>
</dbReference>
<dbReference type="Proteomes" id="UP000288197">
    <property type="component" value="Unassembled WGS sequence"/>
</dbReference>